<dbReference type="EMBL" id="JBHRSV010000026">
    <property type="protein sequence ID" value="MFC2926807.1"/>
    <property type="molecule type" value="Genomic_DNA"/>
</dbReference>
<organism evidence="1 2">
    <name type="scientific">Hyphobacterium vulgare</name>
    <dbReference type="NCBI Taxonomy" id="1736751"/>
    <lineage>
        <taxon>Bacteria</taxon>
        <taxon>Pseudomonadati</taxon>
        <taxon>Pseudomonadota</taxon>
        <taxon>Alphaproteobacteria</taxon>
        <taxon>Maricaulales</taxon>
        <taxon>Maricaulaceae</taxon>
        <taxon>Hyphobacterium</taxon>
    </lineage>
</organism>
<dbReference type="RefSeq" id="WP_343165134.1">
    <property type="nucleotide sequence ID" value="NZ_JBHRSV010000026.1"/>
</dbReference>
<reference evidence="2" key="1">
    <citation type="journal article" date="2019" name="Int. J. Syst. Evol. Microbiol.">
        <title>The Global Catalogue of Microorganisms (GCM) 10K type strain sequencing project: providing services to taxonomists for standard genome sequencing and annotation.</title>
        <authorList>
            <consortium name="The Broad Institute Genomics Platform"/>
            <consortium name="The Broad Institute Genome Sequencing Center for Infectious Disease"/>
            <person name="Wu L."/>
            <person name="Ma J."/>
        </authorList>
    </citation>
    <scope>NUCLEOTIDE SEQUENCE [LARGE SCALE GENOMIC DNA]</scope>
    <source>
        <strain evidence="2">KCTC 52487</strain>
    </source>
</reference>
<gene>
    <name evidence="1" type="ORF">ACFOOR_11880</name>
</gene>
<keyword evidence="2" id="KW-1185">Reference proteome</keyword>
<evidence type="ECO:0000313" key="2">
    <source>
        <dbReference type="Proteomes" id="UP001595379"/>
    </source>
</evidence>
<dbReference type="Proteomes" id="UP001595379">
    <property type="component" value="Unassembled WGS sequence"/>
</dbReference>
<accession>A0ABV6ZZI3</accession>
<sequence>MLASLALLALALDTQDAQDAQAPITPPAQEEISAEARAAAYAYAEQIADFMQSVIAQEAGGRYVLTGTDTLATELAEQFAVVMTYGDAPAGEYNMEMRATFFSVPDGATPEGMYCAEGVPSTMVDQPVEDSAGNTLRFRGCWGGEQDAETGRLTGGVIYQLDSGGHYALYQGLIDGPEEEGLRERLSLLEPAIGVMVAHTVFVPGSE</sequence>
<comment type="caution">
    <text evidence="1">The sequence shown here is derived from an EMBL/GenBank/DDBJ whole genome shotgun (WGS) entry which is preliminary data.</text>
</comment>
<evidence type="ECO:0000313" key="1">
    <source>
        <dbReference type="EMBL" id="MFC2926807.1"/>
    </source>
</evidence>
<name>A0ABV6ZZI3_9PROT</name>
<proteinExistence type="predicted"/>
<protein>
    <submittedName>
        <fullName evidence="1">Uncharacterized protein</fullName>
    </submittedName>
</protein>